<organism evidence="1">
    <name type="scientific">Arundo donax</name>
    <name type="common">Giant reed</name>
    <name type="synonym">Donax arundinaceus</name>
    <dbReference type="NCBI Taxonomy" id="35708"/>
    <lineage>
        <taxon>Eukaryota</taxon>
        <taxon>Viridiplantae</taxon>
        <taxon>Streptophyta</taxon>
        <taxon>Embryophyta</taxon>
        <taxon>Tracheophyta</taxon>
        <taxon>Spermatophyta</taxon>
        <taxon>Magnoliopsida</taxon>
        <taxon>Liliopsida</taxon>
        <taxon>Poales</taxon>
        <taxon>Poaceae</taxon>
        <taxon>PACMAD clade</taxon>
        <taxon>Arundinoideae</taxon>
        <taxon>Arundineae</taxon>
        <taxon>Arundo</taxon>
    </lineage>
</organism>
<reference evidence="1" key="2">
    <citation type="journal article" date="2015" name="Data Brief">
        <title>Shoot transcriptome of the giant reed, Arundo donax.</title>
        <authorList>
            <person name="Barrero R.A."/>
            <person name="Guerrero F.D."/>
            <person name="Moolhuijzen P."/>
            <person name="Goolsby J.A."/>
            <person name="Tidwell J."/>
            <person name="Bellgard S.E."/>
            <person name="Bellgard M.I."/>
        </authorList>
    </citation>
    <scope>NUCLEOTIDE SEQUENCE</scope>
    <source>
        <tissue evidence="1">Shoot tissue taken approximately 20 cm above the soil surface</tissue>
    </source>
</reference>
<dbReference type="EMBL" id="GBRH01259256">
    <property type="protein sequence ID" value="JAD38639.1"/>
    <property type="molecule type" value="Transcribed_RNA"/>
</dbReference>
<name>A0A0A8ZGY9_ARUDO</name>
<dbReference type="AlphaFoldDB" id="A0A0A8ZGY9"/>
<sequence>MSILCSSLLTSTSSLTTAFTFSSGPSPGMRADKPEK</sequence>
<proteinExistence type="predicted"/>
<evidence type="ECO:0000313" key="1">
    <source>
        <dbReference type="EMBL" id="JAD38639.1"/>
    </source>
</evidence>
<protein>
    <submittedName>
        <fullName evidence="1">Uncharacterized protein</fullName>
    </submittedName>
</protein>
<accession>A0A0A8ZGY9</accession>
<reference evidence="1" key="1">
    <citation type="submission" date="2014-09" db="EMBL/GenBank/DDBJ databases">
        <authorList>
            <person name="Magalhaes I.L.F."/>
            <person name="Oliveira U."/>
            <person name="Santos F.R."/>
            <person name="Vidigal T.H.D.A."/>
            <person name="Brescovit A.D."/>
            <person name="Santos A.J."/>
        </authorList>
    </citation>
    <scope>NUCLEOTIDE SEQUENCE</scope>
    <source>
        <tissue evidence="1">Shoot tissue taken approximately 20 cm above the soil surface</tissue>
    </source>
</reference>